<evidence type="ECO:0000313" key="2">
    <source>
        <dbReference type="EMBL" id="HIH16760.1"/>
    </source>
</evidence>
<protein>
    <submittedName>
        <fullName evidence="2">Uncharacterized protein</fullName>
    </submittedName>
</protein>
<feature type="coiled-coil region" evidence="1">
    <location>
        <begin position="235"/>
        <end position="262"/>
    </location>
</feature>
<proteinExistence type="predicted"/>
<feature type="non-terminal residue" evidence="2">
    <location>
        <position position="292"/>
    </location>
</feature>
<sequence length="292" mass="33465">MNAVNLQYRNSGAGVVADFKNVANDFQEFMDGNRHFRNLTAEEDDTLRGYMSLEDRNEFQYKGGERKEMALIPNSILAEDFDARMQTNCMNSKCVINTYSLFDKYFNSWYSAQLVVGTAAPPLVAESRRLWAVGQTRGYLPKFEDFPFRQAIRKSRLFQPSSWLTLTRMKAATKRIQDAGYFESLVQPMTSWDPVNPAMGRYLSKSEVSYNWWGKLWAKDGLLTKVTSVEDQRAIVNYMNEARKFSKSMKLLEDEAEDSMQQAIKQFGNGSPEHKAALVEYGRVASSNALEY</sequence>
<reference evidence="3" key="1">
    <citation type="journal article" date="2020" name="bioRxiv">
        <title>A rank-normalized archaeal taxonomy based on genome phylogeny resolves widespread incomplete and uneven classifications.</title>
        <authorList>
            <person name="Rinke C."/>
            <person name="Chuvochina M."/>
            <person name="Mussig A.J."/>
            <person name="Chaumeil P.-A."/>
            <person name="Waite D.W."/>
            <person name="Whitman W.B."/>
            <person name="Parks D.H."/>
            <person name="Hugenholtz P."/>
        </authorList>
    </citation>
    <scope>NUCLEOTIDE SEQUENCE [LARGE SCALE GENOMIC DNA]</scope>
</reference>
<name>A0A7J4JIS9_9ARCH</name>
<keyword evidence="1" id="KW-0175">Coiled coil</keyword>
<gene>
    <name evidence="2" type="ORF">HA252_05115</name>
</gene>
<dbReference type="Proteomes" id="UP000564964">
    <property type="component" value="Unassembled WGS sequence"/>
</dbReference>
<dbReference type="AlphaFoldDB" id="A0A7J4JIS9"/>
<comment type="caution">
    <text evidence="2">The sequence shown here is derived from an EMBL/GenBank/DDBJ whole genome shotgun (WGS) entry which is preliminary data.</text>
</comment>
<dbReference type="EMBL" id="DUGH01000122">
    <property type="protein sequence ID" value="HIH16760.1"/>
    <property type="molecule type" value="Genomic_DNA"/>
</dbReference>
<organism evidence="2 3">
    <name type="scientific">Candidatus Iainarchaeum sp</name>
    <dbReference type="NCBI Taxonomy" id="3101447"/>
    <lineage>
        <taxon>Archaea</taxon>
        <taxon>Candidatus Iainarchaeota</taxon>
        <taxon>Candidatus Iainarchaeia</taxon>
        <taxon>Candidatus Iainarchaeales</taxon>
        <taxon>Candidatus Iainarchaeaceae</taxon>
        <taxon>Candidatus Iainarchaeum</taxon>
    </lineage>
</organism>
<evidence type="ECO:0000313" key="3">
    <source>
        <dbReference type="Proteomes" id="UP000564964"/>
    </source>
</evidence>
<evidence type="ECO:0000256" key="1">
    <source>
        <dbReference type="SAM" id="Coils"/>
    </source>
</evidence>
<accession>A0A7J4JIS9</accession>